<keyword evidence="1" id="KW-1015">Disulfide bond</keyword>
<dbReference type="SMART" id="SM00020">
    <property type="entry name" value="Tryp_SPc"/>
    <property type="match status" value="1"/>
</dbReference>
<dbReference type="InterPro" id="IPR001254">
    <property type="entry name" value="Trypsin_dom"/>
</dbReference>
<evidence type="ECO:0000256" key="2">
    <source>
        <dbReference type="ARBA" id="ARBA00024195"/>
    </source>
</evidence>
<dbReference type="PRINTS" id="PR00722">
    <property type="entry name" value="CHYMOTRYPSIN"/>
</dbReference>
<dbReference type="AlphaFoldDB" id="A0A6J1SPE4"/>
<feature type="chain" id="PRO_5026986659" evidence="3">
    <location>
        <begin position="23"/>
        <end position="261"/>
    </location>
</feature>
<dbReference type="PANTHER" id="PTHR24256">
    <property type="entry name" value="TRYPTASE-RELATED"/>
    <property type="match status" value="1"/>
</dbReference>
<evidence type="ECO:0000259" key="4">
    <source>
        <dbReference type="PROSITE" id="PS50240"/>
    </source>
</evidence>
<dbReference type="Proteomes" id="UP000504606">
    <property type="component" value="Unplaced"/>
</dbReference>
<name>A0A6J1SPE4_FRAOC</name>
<keyword evidence="5" id="KW-1185">Reference proteome</keyword>
<dbReference type="Gene3D" id="2.40.10.10">
    <property type="entry name" value="Trypsin-like serine proteases"/>
    <property type="match status" value="1"/>
</dbReference>
<evidence type="ECO:0000256" key="3">
    <source>
        <dbReference type="SAM" id="SignalP"/>
    </source>
</evidence>
<dbReference type="RefSeq" id="XP_026282668.1">
    <property type="nucleotide sequence ID" value="XM_026426883.2"/>
</dbReference>
<feature type="signal peptide" evidence="3">
    <location>
        <begin position="1"/>
        <end position="22"/>
    </location>
</feature>
<keyword evidence="3" id="KW-0732">Signal</keyword>
<dbReference type="SUPFAM" id="SSF50494">
    <property type="entry name" value="Trypsin-like serine proteases"/>
    <property type="match status" value="1"/>
</dbReference>
<dbReference type="InterPro" id="IPR001314">
    <property type="entry name" value="Peptidase_S1A"/>
</dbReference>
<dbReference type="GO" id="GO:0004252">
    <property type="term" value="F:serine-type endopeptidase activity"/>
    <property type="evidence" value="ECO:0007669"/>
    <property type="project" value="InterPro"/>
</dbReference>
<evidence type="ECO:0000313" key="5">
    <source>
        <dbReference type="Proteomes" id="UP000504606"/>
    </source>
</evidence>
<dbReference type="KEGG" id="foc:113209397"/>
<dbReference type="GO" id="GO:0006508">
    <property type="term" value="P:proteolysis"/>
    <property type="evidence" value="ECO:0007669"/>
    <property type="project" value="InterPro"/>
</dbReference>
<feature type="domain" description="Peptidase S1" evidence="4">
    <location>
        <begin position="35"/>
        <end position="260"/>
    </location>
</feature>
<reference evidence="6" key="1">
    <citation type="submission" date="2025-08" db="UniProtKB">
        <authorList>
            <consortium name="RefSeq"/>
        </authorList>
    </citation>
    <scope>IDENTIFICATION</scope>
    <source>
        <tissue evidence="6">Whole organism</tissue>
    </source>
</reference>
<dbReference type="PROSITE" id="PS50240">
    <property type="entry name" value="TRYPSIN_DOM"/>
    <property type="match status" value="1"/>
</dbReference>
<dbReference type="InterPro" id="IPR051487">
    <property type="entry name" value="Ser/Thr_Proteases_Immune/Dev"/>
</dbReference>
<evidence type="ECO:0000256" key="1">
    <source>
        <dbReference type="ARBA" id="ARBA00023157"/>
    </source>
</evidence>
<dbReference type="Pfam" id="PF00089">
    <property type="entry name" value="Trypsin"/>
    <property type="match status" value="1"/>
</dbReference>
<gene>
    <name evidence="6" type="primary">LOC113209397</name>
</gene>
<evidence type="ECO:0000313" key="6">
    <source>
        <dbReference type="RefSeq" id="XP_026282668.1"/>
    </source>
</evidence>
<organism evidence="5 6">
    <name type="scientific">Frankliniella occidentalis</name>
    <name type="common">Western flower thrips</name>
    <name type="synonym">Euthrips occidentalis</name>
    <dbReference type="NCBI Taxonomy" id="133901"/>
    <lineage>
        <taxon>Eukaryota</taxon>
        <taxon>Metazoa</taxon>
        <taxon>Ecdysozoa</taxon>
        <taxon>Arthropoda</taxon>
        <taxon>Hexapoda</taxon>
        <taxon>Insecta</taxon>
        <taxon>Pterygota</taxon>
        <taxon>Neoptera</taxon>
        <taxon>Paraneoptera</taxon>
        <taxon>Thysanoptera</taxon>
        <taxon>Terebrantia</taxon>
        <taxon>Thripoidea</taxon>
        <taxon>Thripidae</taxon>
        <taxon>Frankliniella</taxon>
    </lineage>
</organism>
<dbReference type="InterPro" id="IPR043504">
    <property type="entry name" value="Peptidase_S1_PA_chymotrypsin"/>
</dbReference>
<proteinExistence type="inferred from homology"/>
<accession>A0A6J1SPE4</accession>
<protein>
    <submittedName>
        <fullName evidence="6">Trypsin-like</fullName>
    </submittedName>
</protein>
<dbReference type="InterPro" id="IPR009003">
    <property type="entry name" value="Peptidase_S1_PA"/>
</dbReference>
<comment type="similarity">
    <text evidence="2">Belongs to the peptidase S1 family. CLIP subfamily.</text>
</comment>
<dbReference type="GeneID" id="113209397"/>
<sequence length="261" mass="27608">MHRQRPIAAVLLVLAALAGTHAASLSPSSDIQPYISGGTLSNNGRLRYVVEIIKAVKTGDLFKEHLGEGALLTTDWVLTTAAAAPDLSWAESLLKHVLVVVGRADGSDGVDVEIDDKKSVVEPNNKILKLLKLKEPVVLGALIKPANLPSFATDSTGLGAILAGWGKDRKALNAVDVKVFSKEQCTADGVTVADDEICTSAEGNACKGDDGAPLAIDRNTGAFRLVGLATGADKQSDKCDQRSVYVNVAKYTKWLLTEMYP</sequence>